<organism evidence="2 3">
    <name type="scientific">Endocarpon pusillum</name>
    <dbReference type="NCBI Taxonomy" id="364733"/>
    <lineage>
        <taxon>Eukaryota</taxon>
        <taxon>Fungi</taxon>
        <taxon>Dikarya</taxon>
        <taxon>Ascomycota</taxon>
        <taxon>Pezizomycotina</taxon>
        <taxon>Eurotiomycetes</taxon>
        <taxon>Chaetothyriomycetidae</taxon>
        <taxon>Verrucariales</taxon>
        <taxon>Verrucariaceae</taxon>
        <taxon>Endocarpon</taxon>
    </lineage>
</organism>
<protein>
    <recommendedName>
        <fullName evidence="4">SSCRP protein</fullName>
    </recommendedName>
</protein>
<evidence type="ECO:0000256" key="1">
    <source>
        <dbReference type="SAM" id="SignalP"/>
    </source>
</evidence>
<feature type="chain" id="PRO_5034210219" description="SSCRP protein" evidence="1">
    <location>
        <begin position="18"/>
        <end position="107"/>
    </location>
</feature>
<evidence type="ECO:0000313" key="2">
    <source>
        <dbReference type="EMBL" id="KAF7512869.1"/>
    </source>
</evidence>
<proteinExistence type="predicted"/>
<evidence type="ECO:0008006" key="4">
    <source>
        <dbReference type="Google" id="ProtNLM"/>
    </source>
</evidence>
<feature type="signal peptide" evidence="1">
    <location>
        <begin position="1"/>
        <end position="17"/>
    </location>
</feature>
<reference evidence="2" key="1">
    <citation type="submission" date="2020-02" db="EMBL/GenBank/DDBJ databases">
        <authorList>
            <person name="Palmer J.M."/>
        </authorList>
    </citation>
    <scope>NUCLEOTIDE SEQUENCE</scope>
    <source>
        <strain evidence="2">EPUS1.4</strain>
        <tissue evidence="2">Thallus</tissue>
    </source>
</reference>
<dbReference type="Proteomes" id="UP000606974">
    <property type="component" value="Unassembled WGS sequence"/>
</dbReference>
<dbReference type="OrthoDB" id="4509278at2759"/>
<keyword evidence="3" id="KW-1185">Reference proteome</keyword>
<sequence length="107" mass="10866">MKFFLTLTSAILGAALAAPVEEMPKRQISEVTLSFSGAAGAGYSITVPTDGTTVTIDNPLSVSHIYSGCGAQCVVSGAQGSYVLVGCGTGVDIATPQPQVRASCFHN</sequence>
<comment type="caution">
    <text evidence="2">The sequence shown here is derived from an EMBL/GenBank/DDBJ whole genome shotgun (WGS) entry which is preliminary data.</text>
</comment>
<accession>A0A8H7ASR7</accession>
<dbReference type="AlphaFoldDB" id="A0A8H7ASR7"/>
<name>A0A8H7ASR7_9EURO</name>
<gene>
    <name evidence="2" type="ORF">GJ744_011972</name>
</gene>
<keyword evidence="1" id="KW-0732">Signal</keyword>
<dbReference type="EMBL" id="JAACFV010000009">
    <property type="protein sequence ID" value="KAF7512869.1"/>
    <property type="molecule type" value="Genomic_DNA"/>
</dbReference>
<evidence type="ECO:0000313" key="3">
    <source>
        <dbReference type="Proteomes" id="UP000606974"/>
    </source>
</evidence>